<evidence type="ECO:0000256" key="1">
    <source>
        <dbReference type="SAM" id="SignalP"/>
    </source>
</evidence>
<feature type="signal peptide" evidence="1">
    <location>
        <begin position="1"/>
        <end position="18"/>
    </location>
</feature>
<organism evidence="2 3">
    <name type="scientific">Basidiobolus ranarum</name>
    <dbReference type="NCBI Taxonomy" id="34480"/>
    <lineage>
        <taxon>Eukaryota</taxon>
        <taxon>Fungi</taxon>
        <taxon>Fungi incertae sedis</taxon>
        <taxon>Zoopagomycota</taxon>
        <taxon>Entomophthoromycotina</taxon>
        <taxon>Basidiobolomycetes</taxon>
        <taxon>Basidiobolales</taxon>
        <taxon>Basidiobolaceae</taxon>
        <taxon>Basidiobolus</taxon>
    </lineage>
</organism>
<evidence type="ECO:0000313" key="3">
    <source>
        <dbReference type="Proteomes" id="UP001479436"/>
    </source>
</evidence>
<comment type="caution">
    <text evidence="2">The sequence shown here is derived from an EMBL/GenBank/DDBJ whole genome shotgun (WGS) entry which is preliminary data.</text>
</comment>
<dbReference type="EMBL" id="JASJQH010000800">
    <property type="protein sequence ID" value="KAK9762873.1"/>
    <property type="molecule type" value="Genomic_DNA"/>
</dbReference>
<gene>
    <name evidence="2" type="ORF">K7432_010959</name>
</gene>
<keyword evidence="1" id="KW-0732">Signal</keyword>
<evidence type="ECO:0000313" key="2">
    <source>
        <dbReference type="EMBL" id="KAK9762873.1"/>
    </source>
</evidence>
<name>A0ABR2WN04_9FUNG</name>
<feature type="chain" id="PRO_5047012360" evidence="1">
    <location>
        <begin position="19"/>
        <end position="145"/>
    </location>
</feature>
<accession>A0ABR2WN04</accession>
<reference evidence="2 3" key="1">
    <citation type="submission" date="2023-04" db="EMBL/GenBank/DDBJ databases">
        <title>Genome of Basidiobolus ranarum AG-B5.</title>
        <authorList>
            <person name="Stajich J.E."/>
            <person name="Carter-House D."/>
            <person name="Gryganskyi A."/>
        </authorList>
    </citation>
    <scope>NUCLEOTIDE SEQUENCE [LARGE SCALE GENOMIC DNA]</scope>
    <source>
        <strain evidence="2 3">AG-B5</strain>
    </source>
</reference>
<dbReference type="Proteomes" id="UP001479436">
    <property type="component" value="Unassembled WGS sequence"/>
</dbReference>
<protein>
    <submittedName>
        <fullName evidence="2">Uncharacterized protein</fullName>
    </submittedName>
</protein>
<proteinExistence type="predicted"/>
<sequence>MYLLKALPVFVFCSLVSAKGKQVAFEALLTMNPLWSFLTCAVTITSATGEKARAHCSSNSNIGGGGAQCDTAFVRSDWGNFKFRITECIGGIASSASIHIVDEVGQYEFTGRHSDRGEKDCDPKEPGGAQYCRVTTYKSDWWPEA</sequence>
<keyword evidence="3" id="KW-1185">Reference proteome</keyword>